<reference evidence="1" key="1">
    <citation type="submission" date="2014-03" db="EMBL/GenBank/DDBJ databases">
        <authorList>
            <person name="Casaregola S."/>
        </authorList>
    </citation>
    <scope>NUCLEOTIDE SEQUENCE [LARGE SCALE GENOMIC DNA]</scope>
    <source>
        <strain evidence="1">CLIB 918</strain>
    </source>
</reference>
<gene>
    <name evidence="1" type="ORF">BN980_GECA14s02996g</name>
</gene>
<keyword evidence="2" id="KW-1185">Reference proteome</keyword>
<dbReference type="Proteomes" id="UP000242525">
    <property type="component" value="Unassembled WGS sequence"/>
</dbReference>
<name>A0A0J9XG22_GEOCN</name>
<evidence type="ECO:0000313" key="2">
    <source>
        <dbReference type="Proteomes" id="UP000242525"/>
    </source>
</evidence>
<dbReference type="EMBL" id="CCBN010000014">
    <property type="protein sequence ID" value="CDO56332.1"/>
    <property type="molecule type" value="Genomic_DNA"/>
</dbReference>
<dbReference type="AlphaFoldDB" id="A0A0J9XG22"/>
<accession>A0A0J9XG22</accession>
<sequence length="77" mass="8571">MILTYFPLFPAPSLVPKLDPSFSTSLLCRPVPSFMQLLPVSIVGCYLHSRNLPSCRLGLVSLTEPTDWFPVGRSYIS</sequence>
<protein>
    <submittedName>
        <fullName evidence="1">Uncharacterized protein</fullName>
    </submittedName>
</protein>
<proteinExistence type="predicted"/>
<organism evidence="1 2">
    <name type="scientific">Geotrichum candidum</name>
    <name type="common">Oospora lactis</name>
    <name type="synonym">Dipodascus geotrichum</name>
    <dbReference type="NCBI Taxonomy" id="1173061"/>
    <lineage>
        <taxon>Eukaryota</taxon>
        <taxon>Fungi</taxon>
        <taxon>Dikarya</taxon>
        <taxon>Ascomycota</taxon>
        <taxon>Saccharomycotina</taxon>
        <taxon>Dipodascomycetes</taxon>
        <taxon>Dipodascales</taxon>
        <taxon>Dipodascaceae</taxon>
        <taxon>Geotrichum</taxon>
    </lineage>
</organism>
<evidence type="ECO:0000313" key="1">
    <source>
        <dbReference type="EMBL" id="CDO56332.1"/>
    </source>
</evidence>
<comment type="caution">
    <text evidence="1">The sequence shown here is derived from an EMBL/GenBank/DDBJ whole genome shotgun (WGS) entry which is preliminary data.</text>
</comment>